<dbReference type="Pfam" id="PF00005">
    <property type="entry name" value="ABC_tran"/>
    <property type="match status" value="1"/>
</dbReference>
<reference evidence="6 7" key="1">
    <citation type="journal article" date="2016" name="Int. J. Syst. Evol. Microbiol.">
        <title>Arsenicitalea aurantiaca gen. nov., sp. nov., a new member of the family Hyphomicrobiaceae, isolated from high-arsenic sediment.</title>
        <authorList>
            <person name="Mu Y."/>
            <person name="Zhou L."/>
            <person name="Zeng X.C."/>
            <person name="Liu L."/>
            <person name="Pan Y."/>
            <person name="Chen X."/>
            <person name="Wang J."/>
            <person name="Li S."/>
            <person name="Li W.J."/>
            <person name="Wang Y."/>
        </authorList>
    </citation>
    <scope>NUCLEOTIDE SEQUENCE [LARGE SCALE GENOMIC DNA]</scope>
    <source>
        <strain evidence="6 7">42-50</strain>
    </source>
</reference>
<dbReference type="PROSITE" id="PS00211">
    <property type="entry name" value="ABC_TRANSPORTER_1"/>
    <property type="match status" value="1"/>
</dbReference>
<gene>
    <name evidence="6" type="ORF">EMQ25_17055</name>
</gene>
<feature type="domain" description="ABC transporter" evidence="5">
    <location>
        <begin position="16"/>
        <end position="241"/>
    </location>
</feature>
<dbReference type="InterPro" id="IPR003439">
    <property type="entry name" value="ABC_transporter-like_ATP-bd"/>
</dbReference>
<dbReference type="AlphaFoldDB" id="A0A433X2H5"/>
<evidence type="ECO:0000256" key="3">
    <source>
        <dbReference type="ARBA" id="ARBA00022741"/>
    </source>
</evidence>
<keyword evidence="3" id="KW-0547">Nucleotide-binding</keyword>
<dbReference type="PROSITE" id="PS50893">
    <property type="entry name" value="ABC_TRANSPORTER_2"/>
    <property type="match status" value="1"/>
</dbReference>
<name>A0A433X2H5_9HYPH</name>
<dbReference type="Gene3D" id="3.40.50.300">
    <property type="entry name" value="P-loop containing nucleotide triphosphate hydrolases"/>
    <property type="match status" value="1"/>
</dbReference>
<dbReference type="InterPro" id="IPR027417">
    <property type="entry name" value="P-loop_NTPase"/>
</dbReference>
<dbReference type="OrthoDB" id="9807242at2"/>
<accession>A0A433X2H5</accession>
<dbReference type="GO" id="GO:0016887">
    <property type="term" value="F:ATP hydrolysis activity"/>
    <property type="evidence" value="ECO:0007669"/>
    <property type="project" value="InterPro"/>
</dbReference>
<evidence type="ECO:0000313" key="6">
    <source>
        <dbReference type="EMBL" id="RUT28296.1"/>
    </source>
</evidence>
<evidence type="ECO:0000256" key="1">
    <source>
        <dbReference type="ARBA" id="ARBA00005417"/>
    </source>
</evidence>
<evidence type="ECO:0000259" key="5">
    <source>
        <dbReference type="PROSITE" id="PS50893"/>
    </source>
</evidence>
<dbReference type="GO" id="GO:0005524">
    <property type="term" value="F:ATP binding"/>
    <property type="evidence" value="ECO:0007669"/>
    <property type="project" value="UniProtKB-KW"/>
</dbReference>
<proteinExistence type="inferred from homology"/>
<dbReference type="PANTHER" id="PTHR42788">
    <property type="entry name" value="TAURINE IMPORT ATP-BINDING PROTEIN-RELATED"/>
    <property type="match status" value="1"/>
</dbReference>
<dbReference type="SMART" id="SM00382">
    <property type="entry name" value="AAA"/>
    <property type="match status" value="1"/>
</dbReference>
<organism evidence="6 7">
    <name type="scientific">Arsenicitalea aurantiaca</name>
    <dbReference type="NCBI Taxonomy" id="1783274"/>
    <lineage>
        <taxon>Bacteria</taxon>
        <taxon>Pseudomonadati</taxon>
        <taxon>Pseudomonadota</taxon>
        <taxon>Alphaproteobacteria</taxon>
        <taxon>Hyphomicrobiales</taxon>
        <taxon>Devosiaceae</taxon>
        <taxon>Arsenicitalea</taxon>
    </lineage>
</organism>
<keyword evidence="7" id="KW-1185">Reference proteome</keyword>
<keyword evidence="4 6" id="KW-0067">ATP-binding</keyword>
<dbReference type="SUPFAM" id="SSF52540">
    <property type="entry name" value="P-loop containing nucleoside triphosphate hydrolases"/>
    <property type="match status" value="1"/>
</dbReference>
<dbReference type="CDD" id="cd03293">
    <property type="entry name" value="ABC_NrtD_SsuB_transporters"/>
    <property type="match status" value="1"/>
</dbReference>
<evidence type="ECO:0000256" key="2">
    <source>
        <dbReference type="ARBA" id="ARBA00022448"/>
    </source>
</evidence>
<dbReference type="InterPro" id="IPR050166">
    <property type="entry name" value="ABC_transporter_ATP-bind"/>
</dbReference>
<evidence type="ECO:0000256" key="4">
    <source>
        <dbReference type="ARBA" id="ARBA00022840"/>
    </source>
</evidence>
<dbReference type="PANTHER" id="PTHR42788:SF19">
    <property type="entry name" value="ALIPHATIC SULFONATES IMPORT ATP-BINDING PROTEIN SSUB 2"/>
    <property type="match status" value="1"/>
</dbReference>
<dbReference type="EMBL" id="RZNJ01000008">
    <property type="protein sequence ID" value="RUT28296.1"/>
    <property type="molecule type" value="Genomic_DNA"/>
</dbReference>
<dbReference type="InterPro" id="IPR003593">
    <property type="entry name" value="AAA+_ATPase"/>
</dbReference>
<protein>
    <submittedName>
        <fullName evidence="6">ABC transporter ATP-binding protein</fullName>
    </submittedName>
</protein>
<keyword evidence="2" id="KW-0813">Transport</keyword>
<comment type="similarity">
    <text evidence="1">Belongs to the ABC transporter superfamily.</text>
</comment>
<dbReference type="Proteomes" id="UP000281547">
    <property type="component" value="Unassembled WGS sequence"/>
</dbReference>
<sequence length="259" mass="28035">MSLPGRTPCIRESELFSAKSLVKSFDAFRALGPLSFSFGTEHVLGVVGPSGCGKSTLLRLIAGLEAITWGTMELDGDPVTGARSDIAVVFQEPRLLPWASVRDNVGLGLWHLPRAQRQEAVDAALRRVNLFDFADALPKQLSGGMAQRVGIARALVAKPRLLLLDEPFAALDPLTRVKMQDHLLDIVGDEVPNVLLITHDIEEALVLSDRIIVLDGPPARIVRDIAIDLPKPRHRTGAPFQAHKAEILETLFGAADLAA</sequence>
<evidence type="ECO:0000313" key="7">
    <source>
        <dbReference type="Proteomes" id="UP000281547"/>
    </source>
</evidence>
<dbReference type="InterPro" id="IPR017871">
    <property type="entry name" value="ABC_transporter-like_CS"/>
</dbReference>
<comment type="caution">
    <text evidence="6">The sequence shown here is derived from an EMBL/GenBank/DDBJ whole genome shotgun (WGS) entry which is preliminary data.</text>
</comment>